<protein>
    <recommendedName>
        <fullName evidence="3">EamA domain-containing protein</fullName>
    </recommendedName>
</protein>
<reference evidence="5 6" key="2">
    <citation type="journal article" date="2021" name="J. Hered.">
        <title>Feather Gene Expression Elucidates the Developmental Basis of Plumage Iridescence in African Starlings.</title>
        <authorList>
            <person name="Rubenstein D.R."/>
            <person name="Corvelo A."/>
            <person name="MacManes M.D."/>
            <person name="Maia R."/>
            <person name="Narzisi G."/>
            <person name="Rousaki A."/>
            <person name="Vandenabeele P."/>
            <person name="Shawkey M.D."/>
            <person name="Solomon J."/>
        </authorList>
    </citation>
    <scope>NUCLEOTIDE SEQUENCE [LARGE SCALE GENOMIC DNA]</scope>
    <source>
        <strain evidence="5">SS15</strain>
    </source>
</reference>
<evidence type="ECO:0000256" key="1">
    <source>
        <dbReference type="SAM" id="MobiDB-lite"/>
    </source>
</evidence>
<reference evidence="4" key="1">
    <citation type="submission" date="2020-10" db="EMBL/GenBank/DDBJ databases">
        <title>Feather gene expression reveals the developmental basis of iridescence in African starlings.</title>
        <authorList>
            <person name="Rubenstein D.R."/>
        </authorList>
    </citation>
    <scope>NUCLEOTIDE SEQUENCE</scope>
    <source>
        <strain evidence="4">SS15</strain>
        <tissue evidence="4">Liver</tissue>
    </source>
</reference>
<keyword evidence="2" id="KW-0812">Transmembrane</keyword>
<reference evidence="5" key="3">
    <citation type="submission" date="2022-01" db="EMBL/GenBank/DDBJ databases">
        <authorList>
            <person name="Rubenstein D.R."/>
        </authorList>
    </citation>
    <scope>NUCLEOTIDE SEQUENCE</scope>
    <source>
        <strain evidence="5">SS15</strain>
        <tissue evidence="5">Liver</tissue>
    </source>
</reference>
<proteinExistence type="predicted"/>
<feature type="domain" description="EamA" evidence="3">
    <location>
        <begin position="354"/>
        <end position="505"/>
    </location>
</feature>
<gene>
    <name evidence="5" type="ORF">IHE44_0013568</name>
    <name evidence="4" type="ORF">IHE44_012049</name>
</gene>
<keyword evidence="2" id="KW-1133">Transmembrane helix</keyword>
<accession>A0A835NT25</accession>
<dbReference type="AlphaFoldDB" id="A0A835NT25"/>
<keyword evidence="2" id="KW-0472">Membrane</keyword>
<feature type="transmembrane region" description="Helical" evidence="2">
    <location>
        <begin position="604"/>
        <end position="623"/>
    </location>
</feature>
<dbReference type="Pfam" id="PF00892">
    <property type="entry name" value="EamA"/>
    <property type="match status" value="1"/>
</dbReference>
<feature type="compositionally biased region" description="Basic and acidic residues" evidence="1">
    <location>
        <begin position="309"/>
        <end position="319"/>
    </location>
</feature>
<evidence type="ECO:0000313" key="4">
    <source>
        <dbReference type="EMBL" id="KAG0120696.1"/>
    </source>
</evidence>
<dbReference type="PANTHER" id="PTHR19346:SF2">
    <property type="entry name" value="SOLUTE CARRIER FAMILY 35 MEMBER F4"/>
    <property type="match status" value="1"/>
</dbReference>
<evidence type="ECO:0000313" key="6">
    <source>
        <dbReference type="Proteomes" id="UP000618051"/>
    </source>
</evidence>
<dbReference type="InterPro" id="IPR037185">
    <property type="entry name" value="EmrE-like"/>
</dbReference>
<keyword evidence="6" id="KW-1185">Reference proteome</keyword>
<dbReference type="SUPFAM" id="SSF103481">
    <property type="entry name" value="Multidrug resistance efflux transporter EmrE"/>
    <property type="match status" value="1"/>
</dbReference>
<dbReference type="PANTHER" id="PTHR19346">
    <property type="entry name" value="SUGAR PHOSPHATE TRANSPORTER DOMAIN-CONTAINING PROTEIN"/>
    <property type="match status" value="1"/>
</dbReference>
<feature type="transmembrane region" description="Helical" evidence="2">
    <location>
        <begin position="463"/>
        <end position="482"/>
    </location>
</feature>
<name>A0A835NT25_9PASS</name>
<organism evidence="4">
    <name type="scientific">Lamprotornis superbus</name>
    <dbReference type="NCBI Taxonomy" id="245042"/>
    <lineage>
        <taxon>Eukaryota</taxon>
        <taxon>Metazoa</taxon>
        <taxon>Chordata</taxon>
        <taxon>Craniata</taxon>
        <taxon>Vertebrata</taxon>
        <taxon>Euteleostomi</taxon>
        <taxon>Archelosauria</taxon>
        <taxon>Archosauria</taxon>
        <taxon>Dinosauria</taxon>
        <taxon>Saurischia</taxon>
        <taxon>Theropoda</taxon>
        <taxon>Coelurosauria</taxon>
        <taxon>Aves</taxon>
        <taxon>Neognathae</taxon>
        <taxon>Neoaves</taxon>
        <taxon>Telluraves</taxon>
        <taxon>Australaves</taxon>
        <taxon>Passeriformes</taxon>
        <taxon>Sturnidae</taxon>
        <taxon>Lamprotornis</taxon>
    </lineage>
</organism>
<evidence type="ECO:0000256" key="2">
    <source>
        <dbReference type="SAM" id="Phobius"/>
    </source>
</evidence>
<dbReference type="OrthoDB" id="10062838at2759"/>
<comment type="caution">
    <text evidence="4">The sequence shown here is derived from an EMBL/GenBank/DDBJ whole genome shotgun (WGS) entry which is preliminary data.</text>
</comment>
<dbReference type="EMBL" id="JADDUC010000059">
    <property type="protein sequence ID" value="KAG0120696.1"/>
    <property type="molecule type" value="Genomic_DNA"/>
</dbReference>
<feature type="transmembrane region" description="Helical" evidence="2">
    <location>
        <begin position="577"/>
        <end position="597"/>
    </location>
</feature>
<feature type="transmembrane region" description="Helical" evidence="2">
    <location>
        <begin position="547"/>
        <end position="571"/>
    </location>
</feature>
<sequence>MGPDLKPWSCVSSWKQKGGMDWGEKKLKSEELDKIKRRYYYAYKYIMVPREGKIPEPGVLTVYNVWDLATFTEIVIAFCQRLGSEVVSAYCSQMVTLLDVEYGKPRLRYRLELDLNALRLLVSIYSTDFEHLTHKLLWTVGMHKNKACTAQGHPRRANTGLSFAKCKLTHLSAGSTLWYKILSRLALVSRGWLSAFSKAGLVTTTRRAEIESTEEGSEMQEQKQMSRALPCGAREADAFQSAIFDGSSKYEFHIGASRSSVIQCKPGGNCPSRHRGMTRQLSPLSVAEDSAAPILELQNRSPSGICRHSRVERQSRSGEEGTQTHTESSSQEAEGQTRCQSCTSTFLKLIWRFLIILSVSSSWVGTTQFVKITFETFDCPFFMTWFSTNWNIMIFPIYYSGHLATAQEKQSPIKKFRECSRIFGEDGLTLKLFLKRTAPFSILWTLTNYLYLLALKKLTATDVSALFCCNKAFVFLLSWIVLKDRFMGARIVAAIMAITGIVMMAYADGFQGDSIIGVAYAVGSASTSALYKVLFKMFLGSANFGEAAHFVSTLGFFNFIFISITPIILYFTKVEYWYPFSAVPWGYLCGVAGLWLAFNILVNVGVVLTYPILISIGTVLSVPGNAAVDLLKHKMIFSVVRLGATIIICMGFLLMLLPEEWDEITLRFINSLKEKKSEDHSEDITESSVHTRSRSRANGTVSIPLA</sequence>
<feature type="region of interest" description="Disordered" evidence="1">
    <location>
        <begin position="680"/>
        <end position="706"/>
    </location>
</feature>
<evidence type="ECO:0000259" key="3">
    <source>
        <dbReference type="Pfam" id="PF00892"/>
    </source>
</evidence>
<evidence type="ECO:0000313" key="5">
    <source>
        <dbReference type="EMBL" id="KAI1237492.1"/>
    </source>
</evidence>
<feature type="compositionally biased region" description="Polar residues" evidence="1">
    <location>
        <begin position="320"/>
        <end position="336"/>
    </location>
</feature>
<dbReference type="InterPro" id="IPR000620">
    <property type="entry name" value="EamA_dom"/>
</dbReference>
<feature type="region of interest" description="Disordered" evidence="1">
    <location>
        <begin position="306"/>
        <end position="336"/>
    </location>
</feature>
<dbReference type="InterPro" id="IPR026505">
    <property type="entry name" value="Solute_c_fam_35_mem_F3/F4"/>
</dbReference>
<feature type="compositionally biased region" description="Polar residues" evidence="1">
    <location>
        <begin position="686"/>
        <end position="706"/>
    </location>
</feature>
<dbReference type="Proteomes" id="UP000618051">
    <property type="component" value="Unassembled WGS sequence"/>
</dbReference>
<feature type="transmembrane region" description="Helical" evidence="2">
    <location>
        <begin position="515"/>
        <end position="535"/>
    </location>
</feature>
<dbReference type="EMBL" id="JADDUC020000007">
    <property type="protein sequence ID" value="KAI1237492.1"/>
    <property type="molecule type" value="Genomic_DNA"/>
</dbReference>
<feature type="transmembrane region" description="Helical" evidence="2">
    <location>
        <begin position="489"/>
        <end position="509"/>
    </location>
</feature>
<feature type="transmembrane region" description="Helical" evidence="2">
    <location>
        <begin position="635"/>
        <end position="657"/>
    </location>
</feature>
<dbReference type="GO" id="GO:0016020">
    <property type="term" value="C:membrane"/>
    <property type="evidence" value="ECO:0007669"/>
    <property type="project" value="InterPro"/>
</dbReference>